<name>A0A9D9GZ05_9BACT</name>
<accession>A0A9D9GZ05</accession>
<feature type="transmembrane region" description="Helical" evidence="1">
    <location>
        <begin position="184"/>
        <end position="202"/>
    </location>
</feature>
<protein>
    <submittedName>
        <fullName evidence="2">Uncharacterized protein</fullName>
    </submittedName>
</protein>
<dbReference type="AlphaFoldDB" id="A0A9D9GZ05"/>
<organism evidence="2 3">
    <name type="scientific">Candidatus Scatousia excrementipullorum</name>
    <dbReference type="NCBI Taxonomy" id="2840936"/>
    <lineage>
        <taxon>Bacteria</taxon>
        <taxon>Candidatus Scatousia</taxon>
    </lineage>
</organism>
<keyword evidence="1" id="KW-0472">Membrane</keyword>
<dbReference type="Proteomes" id="UP000823632">
    <property type="component" value="Unassembled WGS sequence"/>
</dbReference>
<evidence type="ECO:0000313" key="3">
    <source>
        <dbReference type="Proteomes" id="UP000823632"/>
    </source>
</evidence>
<reference evidence="2" key="2">
    <citation type="journal article" date="2021" name="PeerJ">
        <title>Extensive microbial diversity within the chicken gut microbiome revealed by metagenomics and culture.</title>
        <authorList>
            <person name="Gilroy R."/>
            <person name="Ravi A."/>
            <person name="Getino M."/>
            <person name="Pursley I."/>
            <person name="Horton D.L."/>
            <person name="Alikhan N.F."/>
            <person name="Baker D."/>
            <person name="Gharbi K."/>
            <person name="Hall N."/>
            <person name="Watson M."/>
            <person name="Adriaenssens E.M."/>
            <person name="Foster-Nyarko E."/>
            <person name="Jarju S."/>
            <person name="Secka A."/>
            <person name="Antonio M."/>
            <person name="Oren A."/>
            <person name="Chaudhuri R.R."/>
            <person name="La Ragione R."/>
            <person name="Hildebrand F."/>
            <person name="Pallen M.J."/>
        </authorList>
    </citation>
    <scope>NUCLEOTIDE SEQUENCE</scope>
    <source>
        <strain evidence="2">10192</strain>
    </source>
</reference>
<sequence length="223" mass="24323">MVDAINGVNNKTRNAAIGAGVGLVGAGAAGYLTTSILDKDKNIKDEFIHKAVLQSAESKDEKKYFNLSKLINSMDENSSVSSMKKTLEKMSNMQDLSSLVFDENELNIIKNGSDDEIKNLFKDAKDMFGENYELLKDDIRSFIDEVYDKSSKKFTNQIDTLTEEGKAMLPKVKKLVTHIKLKQAALFGGAGAVAAGVISYLATPRAKKADVVESHAENPAPVK</sequence>
<proteinExistence type="predicted"/>
<evidence type="ECO:0000313" key="2">
    <source>
        <dbReference type="EMBL" id="MBO8429994.1"/>
    </source>
</evidence>
<keyword evidence="1" id="KW-1133">Transmembrane helix</keyword>
<feature type="transmembrane region" description="Helical" evidence="1">
    <location>
        <begin position="15"/>
        <end position="34"/>
    </location>
</feature>
<gene>
    <name evidence="2" type="ORF">IAC76_01270</name>
</gene>
<evidence type="ECO:0000256" key="1">
    <source>
        <dbReference type="SAM" id="Phobius"/>
    </source>
</evidence>
<keyword evidence="1" id="KW-0812">Transmembrane</keyword>
<reference evidence="2" key="1">
    <citation type="submission" date="2020-10" db="EMBL/GenBank/DDBJ databases">
        <authorList>
            <person name="Gilroy R."/>
        </authorList>
    </citation>
    <scope>NUCLEOTIDE SEQUENCE</scope>
    <source>
        <strain evidence="2">10192</strain>
    </source>
</reference>
<comment type="caution">
    <text evidence="2">The sequence shown here is derived from an EMBL/GenBank/DDBJ whole genome shotgun (WGS) entry which is preliminary data.</text>
</comment>
<dbReference type="EMBL" id="JADIND010000029">
    <property type="protein sequence ID" value="MBO8429994.1"/>
    <property type="molecule type" value="Genomic_DNA"/>
</dbReference>